<sequence length="215" mass="23905">MDRPPSSPAADPDASRTRPDRASATSSRASRADRARRGWWLIPLRTLLLALVVGFLAGAVAEVAPRWFDPLQQRDYPPRRIGESERCPVCGMYPARFPKWRTQVVFRDRSGAAFDSAVNLFRFLNRLERYAPQRRREDVADLYLTDYDSGKWLPGDDALVVIDSNLSGPMGDAGLPAFASREAGQRFVTERGGRLLPFSAVAASPELQAKLMAGR</sequence>
<dbReference type="RefSeq" id="WP_149426084.1">
    <property type="nucleotide sequence ID" value="NZ_CP022579.1"/>
</dbReference>
<reference evidence="3 4" key="1">
    <citation type="submission" date="2017-07" db="EMBL/GenBank/DDBJ databases">
        <title>Complete genome sequence of Oryzomicrobium terrae TPP412.</title>
        <authorList>
            <person name="Chiu L.-W."/>
            <person name="Lo K.-J."/>
            <person name="Tsai Y.-M."/>
            <person name="Lin S.-S."/>
            <person name="Kuo C.-H."/>
            <person name="Liu C.-T."/>
        </authorList>
    </citation>
    <scope>NUCLEOTIDE SEQUENCE [LARGE SCALE GENOMIC DNA]</scope>
    <source>
        <strain evidence="3 4">TPP412</strain>
    </source>
</reference>
<dbReference type="Gene3D" id="3.30.70.2050">
    <property type="match status" value="1"/>
</dbReference>
<feature type="transmembrane region" description="Helical" evidence="2">
    <location>
        <begin position="38"/>
        <end position="61"/>
    </location>
</feature>
<dbReference type="PANTHER" id="PTHR41247:SF1">
    <property type="entry name" value="HTH-TYPE TRANSCRIPTIONAL REPRESSOR YCNK"/>
    <property type="match status" value="1"/>
</dbReference>
<keyword evidence="4" id="KW-1185">Reference proteome</keyword>
<evidence type="ECO:0000313" key="3">
    <source>
        <dbReference type="EMBL" id="QEL66111.1"/>
    </source>
</evidence>
<evidence type="ECO:0000256" key="2">
    <source>
        <dbReference type="SAM" id="Phobius"/>
    </source>
</evidence>
<evidence type="ECO:0008006" key="5">
    <source>
        <dbReference type="Google" id="ProtNLM"/>
    </source>
</evidence>
<dbReference type="InterPro" id="IPR008719">
    <property type="entry name" value="N2O_reductase_NosL"/>
</dbReference>
<accession>A0A5C1EAU9</accession>
<dbReference type="Pfam" id="PF05573">
    <property type="entry name" value="NosL"/>
    <property type="match status" value="1"/>
</dbReference>
<feature type="region of interest" description="Disordered" evidence="1">
    <location>
        <begin position="1"/>
        <end position="29"/>
    </location>
</feature>
<dbReference type="AlphaFoldDB" id="A0A5C1EAU9"/>
<name>A0A5C1EAU9_9RHOO</name>
<keyword evidence="2" id="KW-1133">Transmembrane helix</keyword>
<organism evidence="3 4">
    <name type="scientific">Oryzomicrobium terrae</name>
    <dbReference type="NCBI Taxonomy" id="1735038"/>
    <lineage>
        <taxon>Bacteria</taxon>
        <taxon>Pseudomonadati</taxon>
        <taxon>Pseudomonadota</taxon>
        <taxon>Betaproteobacteria</taxon>
        <taxon>Rhodocyclales</taxon>
        <taxon>Rhodocyclaceae</taxon>
        <taxon>Oryzomicrobium</taxon>
    </lineage>
</organism>
<dbReference type="Proteomes" id="UP000323671">
    <property type="component" value="Chromosome"/>
</dbReference>
<keyword evidence="2" id="KW-0812">Transmembrane</keyword>
<gene>
    <name evidence="3" type="ORF">OTERR_26350</name>
</gene>
<keyword evidence="2" id="KW-0472">Membrane</keyword>
<dbReference type="EMBL" id="CP022579">
    <property type="protein sequence ID" value="QEL66111.1"/>
    <property type="molecule type" value="Genomic_DNA"/>
</dbReference>
<evidence type="ECO:0000313" key="4">
    <source>
        <dbReference type="Proteomes" id="UP000323671"/>
    </source>
</evidence>
<dbReference type="SUPFAM" id="SSF160387">
    <property type="entry name" value="NosL/MerB-like"/>
    <property type="match status" value="1"/>
</dbReference>
<proteinExistence type="predicted"/>
<dbReference type="PANTHER" id="PTHR41247">
    <property type="entry name" value="HTH-TYPE TRANSCRIPTIONAL REPRESSOR YCNK"/>
    <property type="match status" value="1"/>
</dbReference>
<dbReference type="KEGG" id="otr:OTERR_26350"/>
<protein>
    <recommendedName>
        <fullName evidence="5">Nitrous oxide reductase accessory protein NosL</fullName>
    </recommendedName>
</protein>
<evidence type="ECO:0000256" key="1">
    <source>
        <dbReference type="SAM" id="MobiDB-lite"/>
    </source>
</evidence>